<evidence type="ECO:0000313" key="3">
    <source>
        <dbReference type="Proteomes" id="UP000001542"/>
    </source>
</evidence>
<protein>
    <recommendedName>
        <fullName evidence="1">Initiator binding domain-containing protein</fullName>
    </recommendedName>
</protein>
<accession>A2EQ67</accession>
<dbReference type="AlphaFoldDB" id="A2EQ67"/>
<sequence>MQSCIPQLQFPNFWNFLSDMDKYHYNCLRMSISSQYSKNIRNKRVENFTEIIDIIKRYCIRGQPDDWRRCLVCGVAWLHEGIAINTRQLRLLIFKCKSSINGSLHKMGFTVNIGRTEAANALVMAIPILKDNTNELRQWTVRQTGNTCFSPISPPSLNHSKPQINSALSIECPRDPLPVPEINTVSTKVIDLPQEPMDIEPPLVPSIIDSYPNDIMSYSTDLW</sequence>
<name>A2EQ67_TRIV3</name>
<dbReference type="InParanoid" id="A2EQ67"/>
<dbReference type="OrthoDB" id="10437382at2759"/>
<dbReference type="Proteomes" id="UP000001542">
    <property type="component" value="Unassembled WGS sequence"/>
</dbReference>
<dbReference type="RefSeq" id="XP_001317465.1">
    <property type="nucleotide sequence ID" value="XM_001317430.1"/>
</dbReference>
<reference evidence="2" key="1">
    <citation type="submission" date="2006-10" db="EMBL/GenBank/DDBJ databases">
        <authorList>
            <person name="Amadeo P."/>
            <person name="Zhao Q."/>
            <person name="Wortman J."/>
            <person name="Fraser-Liggett C."/>
            <person name="Carlton J."/>
        </authorList>
    </citation>
    <scope>NUCLEOTIDE SEQUENCE</scope>
    <source>
        <strain evidence="2">G3</strain>
    </source>
</reference>
<dbReference type="KEGG" id="tva:4763108"/>
<keyword evidence="3" id="KW-1185">Reference proteome</keyword>
<dbReference type="Pfam" id="PF10416">
    <property type="entry name" value="IBD"/>
    <property type="match status" value="1"/>
</dbReference>
<dbReference type="InterPro" id="IPR018845">
    <property type="entry name" value="Initiator-bd"/>
</dbReference>
<dbReference type="VEuPathDB" id="TrichDB:TVAGG3_0072250"/>
<dbReference type="EMBL" id="DS113454">
    <property type="protein sequence ID" value="EAY05242.1"/>
    <property type="molecule type" value="Genomic_DNA"/>
</dbReference>
<dbReference type="VEuPathDB" id="TrichDB:TVAG_474210"/>
<gene>
    <name evidence="2" type="ORF">TVAG_474210</name>
</gene>
<evidence type="ECO:0000259" key="1">
    <source>
        <dbReference type="Pfam" id="PF10416"/>
    </source>
</evidence>
<proteinExistence type="predicted"/>
<evidence type="ECO:0000313" key="2">
    <source>
        <dbReference type="EMBL" id="EAY05242.1"/>
    </source>
</evidence>
<feature type="domain" description="Initiator binding" evidence="1">
    <location>
        <begin position="21"/>
        <end position="144"/>
    </location>
</feature>
<reference evidence="2" key="2">
    <citation type="journal article" date="2007" name="Science">
        <title>Draft genome sequence of the sexually transmitted pathogen Trichomonas vaginalis.</title>
        <authorList>
            <person name="Carlton J.M."/>
            <person name="Hirt R.P."/>
            <person name="Silva J.C."/>
            <person name="Delcher A.L."/>
            <person name="Schatz M."/>
            <person name="Zhao Q."/>
            <person name="Wortman J.R."/>
            <person name="Bidwell S.L."/>
            <person name="Alsmark U.C.M."/>
            <person name="Besteiro S."/>
            <person name="Sicheritz-Ponten T."/>
            <person name="Noel C.J."/>
            <person name="Dacks J.B."/>
            <person name="Foster P.G."/>
            <person name="Simillion C."/>
            <person name="Van de Peer Y."/>
            <person name="Miranda-Saavedra D."/>
            <person name="Barton G.J."/>
            <person name="Westrop G.D."/>
            <person name="Mueller S."/>
            <person name="Dessi D."/>
            <person name="Fiori P.L."/>
            <person name="Ren Q."/>
            <person name="Paulsen I."/>
            <person name="Zhang H."/>
            <person name="Bastida-Corcuera F.D."/>
            <person name="Simoes-Barbosa A."/>
            <person name="Brown M.T."/>
            <person name="Hayes R.D."/>
            <person name="Mukherjee M."/>
            <person name="Okumura C.Y."/>
            <person name="Schneider R."/>
            <person name="Smith A.J."/>
            <person name="Vanacova S."/>
            <person name="Villalvazo M."/>
            <person name="Haas B.J."/>
            <person name="Pertea M."/>
            <person name="Feldblyum T.V."/>
            <person name="Utterback T.R."/>
            <person name="Shu C.L."/>
            <person name="Osoegawa K."/>
            <person name="de Jong P.J."/>
            <person name="Hrdy I."/>
            <person name="Horvathova L."/>
            <person name="Zubacova Z."/>
            <person name="Dolezal P."/>
            <person name="Malik S.B."/>
            <person name="Logsdon J.M. Jr."/>
            <person name="Henze K."/>
            <person name="Gupta A."/>
            <person name="Wang C.C."/>
            <person name="Dunne R.L."/>
            <person name="Upcroft J.A."/>
            <person name="Upcroft P."/>
            <person name="White O."/>
            <person name="Salzberg S.L."/>
            <person name="Tang P."/>
            <person name="Chiu C.-H."/>
            <person name="Lee Y.-S."/>
            <person name="Embley T.M."/>
            <person name="Coombs G.H."/>
            <person name="Mottram J.C."/>
            <person name="Tachezy J."/>
            <person name="Fraser-Liggett C.M."/>
            <person name="Johnson P.J."/>
        </authorList>
    </citation>
    <scope>NUCLEOTIDE SEQUENCE [LARGE SCALE GENOMIC DNA]</scope>
    <source>
        <strain evidence="2">G3</strain>
    </source>
</reference>
<organism evidence="2 3">
    <name type="scientific">Trichomonas vaginalis (strain ATCC PRA-98 / G3)</name>
    <dbReference type="NCBI Taxonomy" id="412133"/>
    <lineage>
        <taxon>Eukaryota</taxon>
        <taxon>Metamonada</taxon>
        <taxon>Parabasalia</taxon>
        <taxon>Trichomonadida</taxon>
        <taxon>Trichomonadidae</taxon>
        <taxon>Trichomonas</taxon>
    </lineage>
</organism>